<comment type="similarity">
    <text evidence="2">Belongs to the 2H phosphoesterase superfamily. ThpR family.</text>
</comment>
<gene>
    <name evidence="3" type="ORF">TM5383_01226</name>
</gene>
<proteinExistence type="inferred from homology"/>
<evidence type="ECO:0000256" key="2">
    <source>
        <dbReference type="HAMAP-Rule" id="MF_01940"/>
    </source>
</evidence>
<dbReference type="OrthoDB" id="9793819at2"/>
<sequence>MRRLFIALDLPETLRDGLLGVAEGLGIGREVEEENLHLTLAFLDAQADDVLEPLHEGLSDLRLPQVRLQLQGLEVWGGKSPNALVMLAERVPELLHLQEKVAQVVRGAGIDLPRRRFKPHVTLVRFQRGLPPDAQARLAAFVLSQGATMMPLEEGVTFSLYQSTLTADGPIYEALASYGLQPI</sequence>
<dbReference type="STRING" id="340021.TM5383_01226"/>
<protein>
    <recommendedName>
        <fullName evidence="2">RNA 2',3'-cyclic phosphodiesterase</fullName>
        <shortName evidence="2">RNA 2',3'-CPDase</shortName>
        <ecNumber evidence="2">3.1.4.58</ecNumber>
    </recommendedName>
</protein>
<evidence type="ECO:0000313" key="4">
    <source>
        <dbReference type="Proteomes" id="UP000051681"/>
    </source>
</evidence>
<name>A0A0P1GNV8_9RHOB</name>
<dbReference type="GO" id="GO:0016874">
    <property type="term" value="F:ligase activity"/>
    <property type="evidence" value="ECO:0007669"/>
    <property type="project" value="UniProtKB-KW"/>
</dbReference>
<keyword evidence="4" id="KW-1185">Reference proteome</keyword>
<dbReference type="PANTHER" id="PTHR35561:SF1">
    <property type="entry name" value="RNA 2',3'-CYCLIC PHOSPHODIESTERASE"/>
    <property type="match status" value="1"/>
</dbReference>
<dbReference type="RefSeq" id="WP_058318117.1">
    <property type="nucleotide sequence ID" value="NZ_CYSF01000006.1"/>
</dbReference>
<comment type="catalytic activity">
    <reaction evidence="2">
        <text>a 3'-end 2',3'-cyclophospho-ribonucleotide-RNA + H2O = a 3'-end 2'-phospho-ribonucleotide-RNA + H(+)</text>
        <dbReference type="Rhea" id="RHEA:11828"/>
        <dbReference type="Rhea" id="RHEA-COMP:10464"/>
        <dbReference type="Rhea" id="RHEA-COMP:17353"/>
        <dbReference type="ChEBI" id="CHEBI:15377"/>
        <dbReference type="ChEBI" id="CHEBI:15378"/>
        <dbReference type="ChEBI" id="CHEBI:83064"/>
        <dbReference type="ChEBI" id="CHEBI:173113"/>
        <dbReference type="EC" id="3.1.4.58"/>
    </reaction>
</comment>
<dbReference type="InterPro" id="IPR009097">
    <property type="entry name" value="Cyclic_Pdiesterase"/>
</dbReference>
<accession>A0A0P1GNV8</accession>
<feature type="short sequence motif" description="HXTX 1" evidence="2">
    <location>
        <begin position="37"/>
        <end position="40"/>
    </location>
</feature>
<dbReference type="Proteomes" id="UP000051681">
    <property type="component" value="Unassembled WGS sequence"/>
</dbReference>
<dbReference type="InterPro" id="IPR004175">
    <property type="entry name" value="RNA_CPDase"/>
</dbReference>
<reference evidence="3 4" key="1">
    <citation type="submission" date="2015-09" db="EMBL/GenBank/DDBJ databases">
        <authorList>
            <consortium name="Swine Surveillance"/>
        </authorList>
    </citation>
    <scope>NUCLEOTIDE SEQUENCE [LARGE SCALE GENOMIC DNA]</scope>
    <source>
        <strain evidence="3 4">CECT 8383</strain>
    </source>
</reference>
<organism evidence="3 4">
    <name type="scientific">Thalassovita mediterranea</name>
    <dbReference type="NCBI Taxonomy" id="340021"/>
    <lineage>
        <taxon>Bacteria</taxon>
        <taxon>Pseudomonadati</taxon>
        <taxon>Pseudomonadota</taxon>
        <taxon>Alphaproteobacteria</taxon>
        <taxon>Rhodobacterales</taxon>
        <taxon>Roseobacteraceae</taxon>
        <taxon>Thalassovita</taxon>
    </lineage>
</organism>
<feature type="active site" description="Proton donor" evidence="2">
    <location>
        <position position="37"/>
    </location>
</feature>
<feature type="short sequence motif" description="HXTX 2" evidence="2">
    <location>
        <begin position="120"/>
        <end position="123"/>
    </location>
</feature>
<keyword evidence="1 2" id="KW-0378">Hydrolase</keyword>
<dbReference type="PANTHER" id="PTHR35561">
    <property type="entry name" value="RNA 2',3'-CYCLIC PHOSPHODIESTERASE"/>
    <property type="match status" value="1"/>
</dbReference>
<comment type="function">
    <text evidence="2">Hydrolyzes RNA 2',3'-cyclic phosphodiester to an RNA 2'-phosphomonoester.</text>
</comment>
<evidence type="ECO:0000256" key="1">
    <source>
        <dbReference type="ARBA" id="ARBA00022801"/>
    </source>
</evidence>
<dbReference type="Pfam" id="PF13563">
    <property type="entry name" value="2_5_RNA_ligase2"/>
    <property type="match status" value="1"/>
</dbReference>
<dbReference type="GO" id="GO:0008664">
    <property type="term" value="F:RNA 2',3'-cyclic 3'-phosphodiesterase activity"/>
    <property type="evidence" value="ECO:0007669"/>
    <property type="project" value="UniProtKB-EC"/>
</dbReference>
<keyword evidence="3" id="KW-0436">Ligase</keyword>
<dbReference type="EC" id="3.1.4.58" evidence="2"/>
<dbReference type="NCBIfam" id="TIGR02258">
    <property type="entry name" value="2_5_ligase"/>
    <property type="match status" value="1"/>
</dbReference>
<evidence type="ECO:0000313" key="3">
    <source>
        <dbReference type="EMBL" id="CUH84021.1"/>
    </source>
</evidence>
<dbReference type="SUPFAM" id="SSF55144">
    <property type="entry name" value="LigT-like"/>
    <property type="match status" value="1"/>
</dbReference>
<feature type="active site" description="Proton acceptor" evidence="2">
    <location>
        <position position="120"/>
    </location>
</feature>
<dbReference type="GO" id="GO:0004113">
    <property type="term" value="F:2',3'-cyclic-nucleotide 3'-phosphodiesterase activity"/>
    <property type="evidence" value="ECO:0007669"/>
    <property type="project" value="InterPro"/>
</dbReference>
<dbReference type="EMBL" id="CYSF01000006">
    <property type="protein sequence ID" value="CUH84021.1"/>
    <property type="molecule type" value="Genomic_DNA"/>
</dbReference>
<dbReference type="Gene3D" id="3.90.1140.10">
    <property type="entry name" value="Cyclic phosphodiesterase"/>
    <property type="match status" value="1"/>
</dbReference>
<dbReference type="HAMAP" id="MF_01940">
    <property type="entry name" value="RNA_CPDase"/>
    <property type="match status" value="1"/>
</dbReference>
<dbReference type="AlphaFoldDB" id="A0A0P1GNV8"/>